<comment type="caution">
    <text evidence="1">The sequence shown here is derived from an EMBL/GenBank/DDBJ whole genome shotgun (WGS) entry which is preliminary data.</text>
</comment>
<name>A0ABW4C3Y5_9LACO</name>
<evidence type="ECO:0008006" key="3">
    <source>
        <dbReference type="Google" id="ProtNLM"/>
    </source>
</evidence>
<gene>
    <name evidence="1" type="ORF">ACFQ5L_12040</name>
</gene>
<evidence type="ECO:0000313" key="1">
    <source>
        <dbReference type="EMBL" id="MFD1421670.1"/>
    </source>
</evidence>
<keyword evidence="2" id="KW-1185">Reference proteome</keyword>
<accession>A0ABW4C3Y5</accession>
<protein>
    <recommendedName>
        <fullName evidence="3">Cell surface protein</fullName>
    </recommendedName>
</protein>
<evidence type="ECO:0000313" key="2">
    <source>
        <dbReference type="Proteomes" id="UP001597188"/>
    </source>
</evidence>
<dbReference type="Proteomes" id="UP001597188">
    <property type="component" value="Unassembled WGS sequence"/>
</dbReference>
<dbReference type="RefSeq" id="WP_137635689.1">
    <property type="nucleotide sequence ID" value="NZ_BJDL01000025.1"/>
</dbReference>
<organism evidence="1 2">
    <name type="scientific">Lactiplantibacillus songbeiensis</name>
    <dbReference type="NCBI Taxonomy" id="2559920"/>
    <lineage>
        <taxon>Bacteria</taxon>
        <taxon>Bacillati</taxon>
        <taxon>Bacillota</taxon>
        <taxon>Bacilli</taxon>
        <taxon>Lactobacillales</taxon>
        <taxon>Lactobacillaceae</taxon>
        <taxon>Lactiplantibacillus</taxon>
    </lineage>
</organism>
<proteinExistence type="predicted"/>
<sequence length="141" mass="16030">MPKWTAKLEVINNTPKNLRVTDDFVHRTSTIVSFPKQISPGETGIYEVYTASGKPAGPEFSVKLESDPYPSEGSLKYHVNMPYPEHRDRHNSYDTSGLLDVFGFKHIPARVHDWHEKLTVSLKPAKETKDDSNRNADYQSV</sequence>
<dbReference type="EMBL" id="JBHTOJ010000044">
    <property type="protein sequence ID" value="MFD1421670.1"/>
    <property type="molecule type" value="Genomic_DNA"/>
</dbReference>
<reference evidence="2" key="1">
    <citation type="journal article" date="2019" name="Int. J. Syst. Evol. Microbiol.">
        <title>The Global Catalogue of Microorganisms (GCM) 10K type strain sequencing project: providing services to taxonomists for standard genome sequencing and annotation.</title>
        <authorList>
            <consortium name="The Broad Institute Genomics Platform"/>
            <consortium name="The Broad Institute Genome Sequencing Center for Infectious Disease"/>
            <person name="Wu L."/>
            <person name="Ma J."/>
        </authorList>
    </citation>
    <scope>NUCLEOTIDE SEQUENCE [LARGE SCALE GENOMIC DNA]</scope>
    <source>
        <strain evidence="2">CCM 8931</strain>
    </source>
</reference>